<evidence type="ECO:0000313" key="3">
    <source>
        <dbReference type="EMBL" id="MFC6377305.1"/>
    </source>
</evidence>
<evidence type="ECO:0000259" key="2">
    <source>
        <dbReference type="SMART" id="SM00849"/>
    </source>
</evidence>
<dbReference type="EMBL" id="JBHSUB010000006">
    <property type="protein sequence ID" value="MFC6377305.1"/>
    <property type="molecule type" value="Genomic_DNA"/>
</dbReference>
<dbReference type="InterPro" id="IPR050855">
    <property type="entry name" value="NDM-1-like"/>
</dbReference>
<organism evidence="3 4">
    <name type="scientific">Tatumella terrea</name>
    <dbReference type="NCBI Taxonomy" id="419007"/>
    <lineage>
        <taxon>Bacteria</taxon>
        <taxon>Pseudomonadati</taxon>
        <taxon>Pseudomonadota</taxon>
        <taxon>Gammaproteobacteria</taxon>
        <taxon>Enterobacterales</taxon>
        <taxon>Erwiniaceae</taxon>
        <taxon>Tatumella</taxon>
    </lineage>
</organism>
<proteinExistence type="predicted"/>
<evidence type="ECO:0000313" key="4">
    <source>
        <dbReference type="Proteomes" id="UP001596230"/>
    </source>
</evidence>
<reference evidence="4" key="1">
    <citation type="journal article" date="2019" name="Int. J. Syst. Evol. Microbiol.">
        <title>The Global Catalogue of Microorganisms (GCM) 10K type strain sequencing project: providing services to taxonomists for standard genome sequencing and annotation.</title>
        <authorList>
            <consortium name="The Broad Institute Genomics Platform"/>
            <consortium name="The Broad Institute Genome Sequencing Center for Infectious Disease"/>
            <person name="Wu L."/>
            <person name="Ma J."/>
        </authorList>
    </citation>
    <scope>NUCLEOTIDE SEQUENCE [LARGE SCALE GENOMIC DNA]</scope>
    <source>
        <strain evidence="4">CGMCC 1.18518</strain>
    </source>
</reference>
<feature type="signal peptide" evidence="1">
    <location>
        <begin position="1"/>
        <end position="20"/>
    </location>
</feature>
<evidence type="ECO:0000256" key="1">
    <source>
        <dbReference type="SAM" id="SignalP"/>
    </source>
</evidence>
<gene>
    <name evidence="3" type="ORF">ACFP9W_04225</name>
</gene>
<feature type="domain" description="Metallo-beta-lactamase" evidence="2">
    <location>
        <begin position="37"/>
        <end position="219"/>
    </location>
</feature>
<feature type="chain" id="PRO_5046792929" evidence="1">
    <location>
        <begin position="21"/>
        <end position="285"/>
    </location>
</feature>
<dbReference type="CDD" id="cd07739">
    <property type="entry name" value="metallo-hydrolase-like_MBL-fold"/>
    <property type="match status" value="1"/>
</dbReference>
<dbReference type="SMART" id="SM00849">
    <property type="entry name" value="Lactamase_B"/>
    <property type="match status" value="1"/>
</dbReference>
<comment type="caution">
    <text evidence="3">The sequence shown here is derived from an EMBL/GenBank/DDBJ whole genome shotgun (WGS) entry which is preliminary data.</text>
</comment>
<accession>A0ABW1VWF9</accession>
<dbReference type="PANTHER" id="PTHR42951:SF14">
    <property type="entry name" value="METALLO-BETA-LACTAMASE SUPERFAMILY PROTEIN"/>
    <property type="match status" value="1"/>
</dbReference>
<dbReference type="Pfam" id="PF00753">
    <property type="entry name" value="Lactamase_B"/>
    <property type="match status" value="1"/>
</dbReference>
<dbReference type="RefSeq" id="WP_212712705.1">
    <property type="nucleotide sequence ID" value="NZ_JBHSUB010000006.1"/>
</dbReference>
<dbReference type="Proteomes" id="UP001596230">
    <property type="component" value="Unassembled WGS sequence"/>
</dbReference>
<dbReference type="PANTHER" id="PTHR42951">
    <property type="entry name" value="METALLO-BETA-LACTAMASE DOMAIN-CONTAINING"/>
    <property type="match status" value="1"/>
</dbReference>
<protein>
    <submittedName>
        <fullName evidence="3">MBL fold metallo-hydrolase</fullName>
    </submittedName>
</protein>
<sequence length="285" mass="31162">MKASALTLVIGLAGITTATAAPLDFTVYNPGANGIFPVSSTLVTGKKDAILFDAQFSVKDGEQLVKLIHSSGKKLTQIVITAGDPDYYFGLEPLVKAFPGVSIVATSRVVSHIEATQKAKLAYWGPKMQDGAPGQLFTPQVIPQTRFTFEGQPVEIREAGSQQAYVWFPEEKTLLGGTAVDAGIHVWTADTQTPESRKEWRDTLKQMLALHPRRVIPGHYLGEALPGDQAVSFTLRYLEDFERALQLHHDAATLTRVMEKAWPNLGDVSSLELSAKVNTGEMKWQ</sequence>
<dbReference type="SUPFAM" id="SSF56281">
    <property type="entry name" value="Metallo-hydrolase/oxidoreductase"/>
    <property type="match status" value="1"/>
</dbReference>
<keyword evidence="1" id="KW-0732">Signal</keyword>
<dbReference type="Gene3D" id="3.60.15.10">
    <property type="entry name" value="Ribonuclease Z/Hydroxyacylglutathione hydrolase-like"/>
    <property type="match status" value="1"/>
</dbReference>
<dbReference type="InterPro" id="IPR036866">
    <property type="entry name" value="RibonucZ/Hydroxyglut_hydro"/>
</dbReference>
<name>A0ABW1VWF9_9GAMM</name>
<keyword evidence="4" id="KW-1185">Reference proteome</keyword>
<dbReference type="InterPro" id="IPR001279">
    <property type="entry name" value="Metallo-B-lactamas"/>
</dbReference>